<feature type="transmembrane region" description="Helical" evidence="2">
    <location>
        <begin position="195"/>
        <end position="214"/>
    </location>
</feature>
<dbReference type="GO" id="GO:0005794">
    <property type="term" value="C:Golgi apparatus"/>
    <property type="evidence" value="ECO:0007669"/>
    <property type="project" value="InterPro"/>
</dbReference>
<sequence length="245" mass="27159">MSDGLDGVDDFGVNPFEETLPDTPLEEVPPEPIPNLEPEVAPTSVEEPCPLAPGLLNYYSRYFQLTTSDFKQRALGSLSLRNESPPPDLYGPLWITATVVMSRFLGSGLFSLLVDGIVGGVMPEVRNSTHQSWSLVHSAWLFYAYTLLTPFVAQKLLSTSFIPLVSTYGYSNVTWIIGCLLLSIIDEFRRLGKNFVITIIEWVIVSLIALKRSLSLYNELEAGRKSLPLLILDVAFCVAAKILLF</sequence>
<keyword evidence="2" id="KW-0812">Transmembrane</keyword>
<dbReference type="PANTHER" id="PTHR12822:SF2">
    <property type="entry name" value="PROTEIN YIPF"/>
    <property type="match status" value="1"/>
</dbReference>
<feature type="transmembrane region" description="Helical" evidence="2">
    <location>
        <begin position="135"/>
        <end position="153"/>
    </location>
</feature>
<reference evidence="3 4" key="1">
    <citation type="submission" date="2016-08" db="EMBL/GenBank/DDBJ databases">
        <title>Draft genome sequence of allopolyploid Zygosaccharomyces rouxii.</title>
        <authorList>
            <person name="Watanabe J."/>
            <person name="Uehara K."/>
            <person name="Mogi Y."/>
            <person name="Tsukioka Y."/>
        </authorList>
    </citation>
    <scope>NUCLEOTIDE SEQUENCE [LARGE SCALE GENOMIC DNA]</scope>
    <source>
        <strain evidence="3 4">NBRC 110957</strain>
    </source>
</reference>
<protein>
    <recommendedName>
        <fullName evidence="5">Protein YIP</fullName>
    </recommendedName>
</protein>
<dbReference type="GO" id="GO:0031267">
    <property type="term" value="F:small GTPase binding"/>
    <property type="evidence" value="ECO:0007669"/>
    <property type="project" value="InterPro"/>
</dbReference>
<organism evidence="3 4">
    <name type="scientific">Zygosaccharomyces rouxii</name>
    <dbReference type="NCBI Taxonomy" id="4956"/>
    <lineage>
        <taxon>Eukaryota</taxon>
        <taxon>Fungi</taxon>
        <taxon>Dikarya</taxon>
        <taxon>Ascomycota</taxon>
        <taxon>Saccharomycotina</taxon>
        <taxon>Saccharomycetes</taxon>
        <taxon>Saccharomycetales</taxon>
        <taxon>Saccharomycetaceae</taxon>
        <taxon>Zygosaccharomyces</taxon>
    </lineage>
</organism>
<feature type="transmembrane region" description="Helical" evidence="2">
    <location>
        <begin position="93"/>
        <end position="114"/>
    </location>
</feature>
<comment type="caution">
    <text evidence="3">The sequence shown here is derived from an EMBL/GenBank/DDBJ whole genome shotgun (WGS) entry which is preliminary data.</text>
</comment>
<evidence type="ECO:0000256" key="2">
    <source>
        <dbReference type="SAM" id="Phobius"/>
    </source>
</evidence>
<accession>A0A1Q3AGU8</accession>
<evidence type="ECO:0000313" key="3">
    <source>
        <dbReference type="EMBL" id="GAV54890.1"/>
    </source>
</evidence>
<evidence type="ECO:0000256" key="1">
    <source>
        <dbReference type="SAM" id="MobiDB-lite"/>
    </source>
</evidence>
<keyword evidence="2" id="KW-1133">Transmembrane helix</keyword>
<evidence type="ECO:0008006" key="5">
    <source>
        <dbReference type="Google" id="ProtNLM"/>
    </source>
</evidence>
<dbReference type="EMBL" id="BDGX01000045">
    <property type="protein sequence ID" value="GAV54890.1"/>
    <property type="molecule type" value="Genomic_DNA"/>
</dbReference>
<dbReference type="GO" id="GO:0016192">
    <property type="term" value="P:vesicle-mediated transport"/>
    <property type="evidence" value="ECO:0007669"/>
    <property type="project" value="InterPro"/>
</dbReference>
<evidence type="ECO:0000313" key="4">
    <source>
        <dbReference type="Proteomes" id="UP000187013"/>
    </source>
</evidence>
<name>A0A1Q3AGU8_ZYGRO</name>
<feature type="transmembrane region" description="Helical" evidence="2">
    <location>
        <begin position="165"/>
        <end position="183"/>
    </location>
</feature>
<dbReference type="Proteomes" id="UP000187013">
    <property type="component" value="Unassembled WGS sequence"/>
</dbReference>
<proteinExistence type="predicted"/>
<gene>
    <name evidence="3" type="ORF">ZYGR_0AS02130</name>
</gene>
<dbReference type="InterPro" id="IPR039765">
    <property type="entry name" value="Yip5/YIPF1/YIPF2"/>
</dbReference>
<keyword evidence="2" id="KW-0472">Membrane</keyword>
<dbReference type="AlphaFoldDB" id="A0A1Q3AGU8"/>
<dbReference type="OrthoDB" id="10256463at2759"/>
<feature type="region of interest" description="Disordered" evidence="1">
    <location>
        <begin position="1"/>
        <end position="28"/>
    </location>
</feature>
<dbReference type="PANTHER" id="PTHR12822">
    <property type="entry name" value="PROTEIN YIPF"/>
    <property type="match status" value="1"/>
</dbReference>